<dbReference type="KEGG" id="bspl:114849090"/>
<dbReference type="Pfam" id="PF00059">
    <property type="entry name" value="Lectin_C"/>
    <property type="match status" value="1"/>
</dbReference>
<dbReference type="PROSITE" id="PS50041">
    <property type="entry name" value="C_TYPE_LECTIN_2"/>
    <property type="match status" value="1"/>
</dbReference>
<organism evidence="5 6">
    <name type="scientific">Betta splendens</name>
    <name type="common">Siamese fighting fish</name>
    <dbReference type="NCBI Taxonomy" id="158456"/>
    <lineage>
        <taxon>Eukaryota</taxon>
        <taxon>Metazoa</taxon>
        <taxon>Chordata</taxon>
        <taxon>Craniata</taxon>
        <taxon>Vertebrata</taxon>
        <taxon>Euteleostomi</taxon>
        <taxon>Actinopterygii</taxon>
        <taxon>Neopterygii</taxon>
        <taxon>Teleostei</taxon>
        <taxon>Neoteleostei</taxon>
        <taxon>Acanthomorphata</taxon>
        <taxon>Anabantaria</taxon>
        <taxon>Anabantiformes</taxon>
        <taxon>Anabantoidei</taxon>
        <taxon>Osphronemidae</taxon>
        <taxon>Betta</taxon>
    </lineage>
</organism>
<dbReference type="GO" id="GO:0030246">
    <property type="term" value="F:carbohydrate binding"/>
    <property type="evidence" value="ECO:0007669"/>
    <property type="project" value="UniProtKB-KW"/>
</dbReference>
<dbReference type="SUPFAM" id="SSF56436">
    <property type="entry name" value="C-type lectin-like"/>
    <property type="match status" value="2"/>
</dbReference>
<dbReference type="InterPro" id="IPR050111">
    <property type="entry name" value="C-type_lectin/snaclec_domain"/>
</dbReference>
<protein>
    <submittedName>
        <fullName evidence="6">CD209 antigen-like protein B</fullName>
    </submittedName>
</protein>
<dbReference type="PANTHER" id="PTHR22803">
    <property type="entry name" value="MANNOSE, PHOSPHOLIPASE, LECTIN RECEPTOR RELATED"/>
    <property type="match status" value="1"/>
</dbReference>
<name>A0A9W2XJ94_BETSP</name>
<evidence type="ECO:0000256" key="2">
    <source>
        <dbReference type="SAM" id="Coils"/>
    </source>
</evidence>
<evidence type="ECO:0000256" key="3">
    <source>
        <dbReference type="SAM" id="Phobius"/>
    </source>
</evidence>
<keyword evidence="3" id="KW-1133">Transmembrane helix</keyword>
<feature type="transmembrane region" description="Helical" evidence="3">
    <location>
        <begin position="125"/>
        <end position="145"/>
    </location>
</feature>
<dbReference type="OrthoDB" id="538816at2759"/>
<keyword evidence="2" id="KW-0175">Coiled coil</keyword>
<dbReference type="Proteomes" id="UP000515150">
    <property type="component" value="Chromosome 22"/>
</dbReference>
<accession>A0A9W2XJ94</accession>
<dbReference type="AlphaFoldDB" id="A0A9W2XJ94"/>
<dbReference type="InterPro" id="IPR016187">
    <property type="entry name" value="CTDL_fold"/>
</dbReference>
<dbReference type="RefSeq" id="XP_055362026.1">
    <property type="nucleotide sequence ID" value="XM_055506051.1"/>
</dbReference>
<dbReference type="InterPro" id="IPR016186">
    <property type="entry name" value="C-type_lectin-like/link_sf"/>
</dbReference>
<keyword evidence="3" id="KW-0472">Membrane</keyword>
<dbReference type="InterPro" id="IPR033989">
    <property type="entry name" value="CD209-like_CTLD"/>
</dbReference>
<reference evidence="6" key="1">
    <citation type="submission" date="2025-08" db="UniProtKB">
        <authorList>
            <consortium name="RefSeq"/>
        </authorList>
    </citation>
    <scope>IDENTIFICATION</scope>
</reference>
<keyword evidence="3" id="KW-0812">Transmembrane</keyword>
<dbReference type="CDD" id="cd03590">
    <property type="entry name" value="CLECT_DC-SIGN_like"/>
    <property type="match status" value="1"/>
</dbReference>
<keyword evidence="1" id="KW-0430">Lectin</keyword>
<keyword evidence="5" id="KW-1185">Reference proteome</keyword>
<dbReference type="GeneID" id="114849090"/>
<sequence>MSAAAKKTWTDSRADCVRRGADLVVIDSQEEQVSFNRWQRRDNDTPGHKKQILDWSRQRQKEHGSGLIISPMRNKRGKRVSAAGPAGTMANLLGRKFYIPRFSKSYFRDNGLFQIFRQGASKRRVLLSLALLNAVMLTAAVVLGIKCARVKEHSLHVPSLAEVQLVNALNNLRSNYSNITEAADEAKKTLETVINNHAQLKTQIKLKSVIIDNYQKEIQTLRIEWNQLQSNLTALEGTCGKCLRGWTLFNSSCYFFSYFESAAAKKTWTDSRADCVRRGADLVVIDSQEEQNFVSGNIKSMRSYPSQWENGVWVGLTDIDTEGEWVWINNVTEVEQRYWAYGEPNNHGRHGEDCAIVTYNTHSPWQTRFDGKCNRNQLAWTCETAAQ</sequence>
<feature type="coiled-coil region" evidence="2">
    <location>
        <begin position="169"/>
        <end position="231"/>
    </location>
</feature>
<feature type="domain" description="C-type lectin" evidence="4">
    <location>
        <begin position="249"/>
        <end position="366"/>
    </location>
</feature>
<evidence type="ECO:0000256" key="1">
    <source>
        <dbReference type="ARBA" id="ARBA00022734"/>
    </source>
</evidence>
<evidence type="ECO:0000313" key="6">
    <source>
        <dbReference type="RefSeq" id="XP_055362026.1"/>
    </source>
</evidence>
<gene>
    <name evidence="6" type="primary">LOC114849090</name>
</gene>
<evidence type="ECO:0000313" key="5">
    <source>
        <dbReference type="Proteomes" id="UP000515150"/>
    </source>
</evidence>
<proteinExistence type="predicted"/>
<dbReference type="InterPro" id="IPR001304">
    <property type="entry name" value="C-type_lectin-like"/>
</dbReference>
<evidence type="ECO:0000259" key="4">
    <source>
        <dbReference type="PROSITE" id="PS50041"/>
    </source>
</evidence>
<dbReference type="Gene3D" id="3.10.100.10">
    <property type="entry name" value="Mannose-Binding Protein A, subunit A"/>
    <property type="match status" value="2"/>
</dbReference>
<dbReference type="SMART" id="SM00034">
    <property type="entry name" value="CLECT"/>
    <property type="match status" value="1"/>
</dbReference>